<organism evidence="2 3">
    <name type="scientific">Leucocoprinus birnbaumii</name>
    <dbReference type="NCBI Taxonomy" id="56174"/>
    <lineage>
        <taxon>Eukaryota</taxon>
        <taxon>Fungi</taxon>
        <taxon>Dikarya</taxon>
        <taxon>Basidiomycota</taxon>
        <taxon>Agaricomycotina</taxon>
        <taxon>Agaricomycetes</taxon>
        <taxon>Agaricomycetidae</taxon>
        <taxon>Agaricales</taxon>
        <taxon>Agaricineae</taxon>
        <taxon>Agaricaceae</taxon>
        <taxon>Leucocoprinus</taxon>
    </lineage>
</organism>
<sequence length="606" mass="66828">MASSGRPTRSSTRASKGKENTHAAPQKKRAVKQAVDGKLKQMLKVIASFEASQREALLAQLSPEALRDSSNNKALFLPDSDEDEGSRELSENEGGSMDIDENEYRPAAILEADGSESEDDMNGDVEEEEDDDDEESSGRRGKGKKKKETGTAWRKKITALSNGIVAKSSSVGGQKRKTSSDGNNDRSHITKQPSKKSKKQPPTGPFKNWKATGSSQPGPNPAGFGSQIRDGRFDSPDEDEERMTAPGGFVDDTEMPDDVEATTAVRQPETMLAIKNLPDDFFDKSKNSRGEGKKERVRQRYTQNDLPDGTIDRYRLVVKPVAFDAVGSKVKPWRTLGKTEIADIWNAAFGDKHRIDPEGKNGSKKTFRTVRSVLIRDISSNYTRGFVLAAQEALNYEFKARKLTLEKIPERIEFVKQMLGGTEETCNLRTRVDMPFMFASCYEEGFEFGVDKHKGALMGHLVLHTFTIAHLDQTRTLPLNVYQPSKTPIAALILAAQATHHVLIHSLSGVTSYPAQMSTSSFSGGNWDDLMTKADDGMIRRTKRAGLYEKRMKTLKPSHWKDIILIAGMFRGTKATTSGGTPATIIDTVEDDPNALYDSEPPSSPA</sequence>
<proteinExistence type="predicted"/>
<accession>A0AAD5YLA8</accession>
<keyword evidence="3" id="KW-1185">Reference proteome</keyword>
<evidence type="ECO:0000313" key="3">
    <source>
        <dbReference type="Proteomes" id="UP001213000"/>
    </source>
</evidence>
<feature type="compositionally biased region" description="Basic residues" evidence="1">
    <location>
        <begin position="139"/>
        <end position="157"/>
    </location>
</feature>
<protein>
    <submittedName>
        <fullName evidence="2">Uncharacterized protein</fullName>
    </submittedName>
</protein>
<dbReference type="AlphaFoldDB" id="A0AAD5YLA8"/>
<feature type="compositionally biased region" description="Acidic residues" evidence="1">
    <location>
        <begin position="113"/>
        <end position="135"/>
    </location>
</feature>
<reference evidence="2" key="1">
    <citation type="submission" date="2022-07" db="EMBL/GenBank/DDBJ databases">
        <title>Genome Sequence of Leucocoprinus birnbaumii.</title>
        <authorList>
            <person name="Buettner E."/>
        </authorList>
    </citation>
    <scope>NUCLEOTIDE SEQUENCE</scope>
    <source>
        <strain evidence="2">VT141</strain>
    </source>
</reference>
<dbReference type="EMBL" id="JANIEX010001368">
    <property type="protein sequence ID" value="KAJ3558809.1"/>
    <property type="molecule type" value="Genomic_DNA"/>
</dbReference>
<comment type="caution">
    <text evidence="2">The sequence shown here is derived from an EMBL/GenBank/DDBJ whole genome shotgun (WGS) entry which is preliminary data.</text>
</comment>
<name>A0AAD5YLA8_9AGAR</name>
<feature type="region of interest" description="Disordered" evidence="1">
    <location>
        <begin position="1"/>
        <end position="35"/>
    </location>
</feature>
<evidence type="ECO:0000313" key="2">
    <source>
        <dbReference type="EMBL" id="KAJ3558809.1"/>
    </source>
</evidence>
<feature type="compositionally biased region" description="Polar residues" evidence="1">
    <location>
        <begin position="1"/>
        <end position="14"/>
    </location>
</feature>
<evidence type="ECO:0000256" key="1">
    <source>
        <dbReference type="SAM" id="MobiDB-lite"/>
    </source>
</evidence>
<feature type="region of interest" description="Disordered" evidence="1">
    <location>
        <begin position="62"/>
        <end position="255"/>
    </location>
</feature>
<dbReference type="Proteomes" id="UP001213000">
    <property type="component" value="Unassembled WGS sequence"/>
</dbReference>
<gene>
    <name evidence="2" type="ORF">NP233_g11428</name>
</gene>